<protein>
    <submittedName>
        <fullName evidence="2">Uncharacterized protein</fullName>
    </submittedName>
</protein>
<evidence type="ECO:0000313" key="3">
    <source>
        <dbReference type="Proteomes" id="UP000184241"/>
    </source>
</evidence>
<keyword evidence="1" id="KW-0812">Transmembrane</keyword>
<evidence type="ECO:0000256" key="1">
    <source>
        <dbReference type="SAM" id="Phobius"/>
    </source>
</evidence>
<dbReference type="AlphaFoldDB" id="A0A1M5X1M7"/>
<reference evidence="2 3" key="1">
    <citation type="submission" date="2016-11" db="EMBL/GenBank/DDBJ databases">
        <authorList>
            <person name="Jaros S."/>
            <person name="Januszkiewicz K."/>
            <person name="Wedrychowicz H."/>
        </authorList>
    </citation>
    <scope>NUCLEOTIDE SEQUENCE [LARGE SCALE GENOMIC DNA]</scope>
    <source>
        <strain evidence="2 3">DSM 6191</strain>
    </source>
</reference>
<organism evidence="2 3">
    <name type="scientific">Clostridium intestinale DSM 6191</name>
    <dbReference type="NCBI Taxonomy" id="1121320"/>
    <lineage>
        <taxon>Bacteria</taxon>
        <taxon>Bacillati</taxon>
        <taxon>Bacillota</taxon>
        <taxon>Clostridia</taxon>
        <taxon>Eubacteriales</taxon>
        <taxon>Clostridiaceae</taxon>
        <taxon>Clostridium</taxon>
    </lineage>
</organism>
<keyword evidence="1" id="KW-1133">Transmembrane helix</keyword>
<dbReference type="EMBL" id="FQXU01000004">
    <property type="protein sequence ID" value="SHH93374.1"/>
    <property type="molecule type" value="Genomic_DNA"/>
</dbReference>
<dbReference type="Proteomes" id="UP000184241">
    <property type="component" value="Unassembled WGS sequence"/>
</dbReference>
<proteinExistence type="predicted"/>
<evidence type="ECO:0000313" key="2">
    <source>
        <dbReference type="EMBL" id="SHH93374.1"/>
    </source>
</evidence>
<feature type="transmembrane region" description="Helical" evidence="1">
    <location>
        <begin position="37"/>
        <end position="58"/>
    </location>
</feature>
<keyword evidence="1" id="KW-0472">Membrane</keyword>
<gene>
    <name evidence="2" type="ORF">SAMN02745941_01359</name>
</gene>
<name>A0A1M5X1M7_9CLOT</name>
<sequence>MLNSQVQVQRKYSKKLRKKKRIYKFHKYKKIRLQRRLLKILITSIMLITLFVTFKALYIRSKCKDIYYSIDYYMTSSYSKDNRLLRVKEMNVLYSDDKTAVVIASGLDDKSPHKYLTYRVSLSKTEKKYWKLENIASVD</sequence>
<accession>A0A1M5X1M7</accession>
<dbReference type="RefSeq" id="WP_073017956.1">
    <property type="nucleotide sequence ID" value="NZ_FQXU01000004.1"/>
</dbReference>